<dbReference type="EMBL" id="NPIC01000001">
    <property type="protein sequence ID" value="RDL41047.1"/>
    <property type="molecule type" value="Genomic_DNA"/>
</dbReference>
<comment type="caution">
    <text evidence="2">The sequence shown here is derived from an EMBL/GenBank/DDBJ whole genome shotgun (WGS) entry which is preliminary data.</text>
</comment>
<sequence>MRFNLAVVATTLLGMSLATPTSLVARDTAVQNTDLILYVQGEALSPDVSLKCILNCASVILEAACIAAAIAEEAPAAIKLCTKIGKICGCADCIPKLGPFLNKHHLC</sequence>
<dbReference type="AlphaFoldDB" id="A0A370TZW5"/>
<feature type="chain" id="PRO_5016886253" description="Fungal calcium binding protein domain-containing protein" evidence="1">
    <location>
        <begin position="19"/>
        <end position="107"/>
    </location>
</feature>
<dbReference type="RefSeq" id="XP_031873703.1">
    <property type="nucleotide sequence ID" value="XM_032009649.1"/>
</dbReference>
<gene>
    <name evidence="2" type="ORF">BP5553_01026</name>
</gene>
<dbReference type="OrthoDB" id="3540531at2759"/>
<evidence type="ECO:0000256" key="1">
    <source>
        <dbReference type="SAM" id="SignalP"/>
    </source>
</evidence>
<accession>A0A370TZW5</accession>
<name>A0A370TZW5_9HELO</name>
<feature type="signal peptide" evidence="1">
    <location>
        <begin position="1"/>
        <end position="18"/>
    </location>
</feature>
<evidence type="ECO:0008006" key="4">
    <source>
        <dbReference type="Google" id="ProtNLM"/>
    </source>
</evidence>
<dbReference type="GeneID" id="43593875"/>
<keyword evidence="1" id="KW-0732">Signal</keyword>
<reference evidence="2 3" key="1">
    <citation type="journal article" date="2018" name="IMA Fungus">
        <title>IMA Genome-F 9: Draft genome sequence of Annulohypoxylon stygium, Aspergillus mulundensis, Berkeleyomyces basicola (syn. Thielaviopsis basicola), Ceratocystis smalleyi, two Cercospora beticola strains, Coleophoma cylindrospora, Fusarium fracticaudum, Phialophora cf. hyalina, and Morchella septimelata.</title>
        <authorList>
            <person name="Wingfield B.D."/>
            <person name="Bills G.F."/>
            <person name="Dong Y."/>
            <person name="Huang W."/>
            <person name="Nel W.J."/>
            <person name="Swalarsk-Parry B.S."/>
            <person name="Vaghefi N."/>
            <person name="Wilken P.M."/>
            <person name="An Z."/>
            <person name="de Beer Z.W."/>
            <person name="De Vos L."/>
            <person name="Chen L."/>
            <person name="Duong T.A."/>
            <person name="Gao Y."/>
            <person name="Hammerbacher A."/>
            <person name="Kikkert J.R."/>
            <person name="Li Y."/>
            <person name="Li H."/>
            <person name="Li K."/>
            <person name="Li Q."/>
            <person name="Liu X."/>
            <person name="Ma X."/>
            <person name="Naidoo K."/>
            <person name="Pethybridge S.J."/>
            <person name="Sun J."/>
            <person name="Steenkamp E.T."/>
            <person name="van der Nest M.A."/>
            <person name="van Wyk S."/>
            <person name="Wingfield M.J."/>
            <person name="Xiong C."/>
            <person name="Yue Q."/>
            <person name="Zhang X."/>
        </authorList>
    </citation>
    <scope>NUCLEOTIDE SEQUENCE [LARGE SCALE GENOMIC DNA]</scope>
    <source>
        <strain evidence="2 3">BP 5553</strain>
    </source>
</reference>
<dbReference type="Proteomes" id="UP000254866">
    <property type="component" value="Unassembled WGS sequence"/>
</dbReference>
<protein>
    <recommendedName>
        <fullName evidence="4">Fungal calcium binding protein domain-containing protein</fullName>
    </recommendedName>
</protein>
<proteinExistence type="predicted"/>
<evidence type="ECO:0000313" key="3">
    <source>
        <dbReference type="Proteomes" id="UP000254866"/>
    </source>
</evidence>
<keyword evidence="3" id="KW-1185">Reference proteome</keyword>
<evidence type="ECO:0000313" key="2">
    <source>
        <dbReference type="EMBL" id="RDL41047.1"/>
    </source>
</evidence>
<organism evidence="2 3">
    <name type="scientific">Venustampulla echinocandica</name>
    <dbReference type="NCBI Taxonomy" id="2656787"/>
    <lineage>
        <taxon>Eukaryota</taxon>
        <taxon>Fungi</taxon>
        <taxon>Dikarya</taxon>
        <taxon>Ascomycota</taxon>
        <taxon>Pezizomycotina</taxon>
        <taxon>Leotiomycetes</taxon>
        <taxon>Helotiales</taxon>
        <taxon>Pleuroascaceae</taxon>
        <taxon>Venustampulla</taxon>
    </lineage>
</organism>